<sequence>MAVATAFSTSTRKLNQPQKYLKMKSWHC</sequence>
<evidence type="ECO:0000313" key="1">
    <source>
        <dbReference type="Ensembl" id="ENSANAP00000016000.1"/>
    </source>
</evidence>
<dbReference type="AlphaFoldDB" id="A0A2K5D4X3"/>
<dbReference type="GeneTree" id="ENSGT00390000001149"/>
<gene>
    <name evidence="1" type="primary">SDHAF2</name>
</gene>
<accession>A0A2K5D4X3</accession>
<keyword evidence="2" id="KW-1185">Reference proteome</keyword>
<evidence type="ECO:0000313" key="2">
    <source>
        <dbReference type="Proteomes" id="UP000233020"/>
    </source>
</evidence>
<proteinExistence type="predicted"/>
<dbReference type="Ensembl" id="ENSANAT00000033844.1">
    <property type="protein sequence ID" value="ENSANAP00000016000.1"/>
    <property type="gene ID" value="ENSANAG00000025872.1"/>
</dbReference>
<reference evidence="1" key="2">
    <citation type="submission" date="2025-09" db="UniProtKB">
        <authorList>
            <consortium name="Ensembl"/>
        </authorList>
    </citation>
    <scope>IDENTIFICATION</scope>
</reference>
<protein>
    <submittedName>
        <fullName evidence="1">Succinate dehydrogenase complex assembly factor 2</fullName>
    </submittedName>
</protein>
<dbReference type="Proteomes" id="UP000233020">
    <property type="component" value="Unplaced"/>
</dbReference>
<reference evidence="1" key="1">
    <citation type="submission" date="2025-08" db="UniProtKB">
        <authorList>
            <consortium name="Ensembl"/>
        </authorList>
    </citation>
    <scope>IDENTIFICATION</scope>
</reference>
<organism evidence="1 2">
    <name type="scientific">Aotus nancymaae</name>
    <name type="common">Ma's night monkey</name>
    <dbReference type="NCBI Taxonomy" id="37293"/>
    <lineage>
        <taxon>Eukaryota</taxon>
        <taxon>Metazoa</taxon>
        <taxon>Chordata</taxon>
        <taxon>Craniata</taxon>
        <taxon>Vertebrata</taxon>
        <taxon>Euteleostomi</taxon>
        <taxon>Mammalia</taxon>
        <taxon>Eutheria</taxon>
        <taxon>Euarchontoglires</taxon>
        <taxon>Primates</taxon>
        <taxon>Haplorrhini</taxon>
        <taxon>Platyrrhini</taxon>
        <taxon>Aotidae</taxon>
        <taxon>Aotus</taxon>
    </lineage>
</organism>
<name>A0A2K5D4X3_AOTNA</name>